<keyword evidence="1" id="KW-1133">Transmembrane helix</keyword>
<name>A0ABM1NK45_NICVS</name>
<feature type="transmembrane region" description="Helical" evidence="1">
    <location>
        <begin position="227"/>
        <end position="247"/>
    </location>
</feature>
<feature type="transmembrane region" description="Helical" evidence="1">
    <location>
        <begin position="134"/>
        <end position="158"/>
    </location>
</feature>
<feature type="transmembrane region" description="Helical" evidence="1">
    <location>
        <begin position="62"/>
        <end position="84"/>
    </location>
</feature>
<evidence type="ECO:0000313" key="2">
    <source>
        <dbReference type="Proteomes" id="UP000695000"/>
    </source>
</evidence>
<reference evidence="3" key="1">
    <citation type="submission" date="2025-08" db="UniProtKB">
        <authorList>
            <consortium name="RefSeq"/>
        </authorList>
    </citation>
    <scope>IDENTIFICATION</scope>
    <source>
        <tissue evidence="3">Whole Larva</tissue>
    </source>
</reference>
<accession>A0ABM1NK45</accession>
<dbReference type="RefSeq" id="XP_017787195.1">
    <property type="nucleotide sequence ID" value="XM_017931706.1"/>
</dbReference>
<feature type="transmembrane region" description="Helical" evidence="1">
    <location>
        <begin position="30"/>
        <end position="50"/>
    </location>
</feature>
<keyword evidence="2" id="KW-1185">Reference proteome</keyword>
<feature type="transmembrane region" description="Helical" evidence="1">
    <location>
        <begin position="100"/>
        <end position="122"/>
    </location>
</feature>
<sequence>MDEQAMIEILSNQTSIDDSSIVMYKIHNCIELVLCFINLMSDLLIVTIMMKNKSVNTRTNKVIMHFAIADAFSMIDDLGLFYIIHEKITYHLSMNRLTCAFVIFQITSLCASLLFILLLLSNTLMKSARVSDKILILVYYGIIGLVFILEILFCAFLHRNFHVFHSVNFLIFATAVICLFVKEVNRLYKFWKKRPLSQNTAFRMNVARIFIYSLMVEFFSYGTNKFLLFFGLFGYLTGFLIILYLAYSDRNFKTCLLNLLTCRIRNYDADATIRFADECSETMDEIPDVNVTFNGNTTSLR</sequence>
<organism evidence="2 3">
    <name type="scientific">Nicrophorus vespilloides</name>
    <name type="common">Boreal carrion beetle</name>
    <dbReference type="NCBI Taxonomy" id="110193"/>
    <lineage>
        <taxon>Eukaryota</taxon>
        <taxon>Metazoa</taxon>
        <taxon>Ecdysozoa</taxon>
        <taxon>Arthropoda</taxon>
        <taxon>Hexapoda</taxon>
        <taxon>Insecta</taxon>
        <taxon>Pterygota</taxon>
        <taxon>Neoptera</taxon>
        <taxon>Endopterygota</taxon>
        <taxon>Coleoptera</taxon>
        <taxon>Polyphaga</taxon>
        <taxon>Staphyliniformia</taxon>
        <taxon>Silphidae</taxon>
        <taxon>Nicrophorinae</taxon>
        <taxon>Nicrophorus</taxon>
    </lineage>
</organism>
<proteinExistence type="predicted"/>
<feature type="transmembrane region" description="Helical" evidence="1">
    <location>
        <begin position="164"/>
        <end position="181"/>
    </location>
</feature>
<feature type="transmembrane region" description="Helical" evidence="1">
    <location>
        <begin position="202"/>
        <end position="221"/>
    </location>
</feature>
<keyword evidence="1" id="KW-0472">Membrane</keyword>
<dbReference type="Proteomes" id="UP000695000">
    <property type="component" value="Unplaced"/>
</dbReference>
<evidence type="ECO:0000256" key="1">
    <source>
        <dbReference type="SAM" id="Phobius"/>
    </source>
</evidence>
<dbReference type="GeneID" id="108569940"/>
<keyword evidence="1" id="KW-0812">Transmembrane</keyword>
<protein>
    <submittedName>
        <fullName evidence="3">Uncharacterized protein LOC108569940 isoform X2</fullName>
    </submittedName>
</protein>
<gene>
    <name evidence="3" type="primary">LOC108569940</name>
</gene>
<evidence type="ECO:0000313" key="3">
    <source>
        <dbReference type="RefSeq" id="XP_017787195.1"/>
    </source>
</evidence>